<dbReference type="PROSITE" id="PS51677">
    <property type="entry name" value="NODB"/>
    <property type="match status" value="1"/>
</dbReference>
<evidence type="ECO:0000256" key="2">
    <source>
        <dbReference type="ARBA" id="ARBA00004613"/>
    </source>
</evidence>
<dbReference type="PANTHER" id="PTHR34216">
    <property type="match status" value="1"/>
</dbReference>
<dbReference type="EMBL" id="JAUFRC010000001">
    <property type="protein sequence ID" value="MDN3711580.1"/>
    <property type="molecule type" value="Genomic_DNA"/>
</dbReference>
<comment type="function">
    <text evidence="1">Is involved in generating a small heat-stable compound (Nod), an acylated oligomer of N-acetylglucosamine, that stimulates mitosis in various plant protoplasts.</text>
</comment>
<evidence type="ECO:0000259" key="7">
    <source>
        <dbReference type="PROSITE" id="PS51677"/>
    </source>
</evidence>
<accession>A0ABT8D847</accession>
<proteinExistence type="inferred from homology"/>
<name>A0ABT8D847_9RHOB</name>
<dbReference type="Pfam" id="PF01522">
    <property type="entry name" value="Polysacc_deac_1"/>
    <property type="match status" value="1"/>
</dbReference>
<dbReference type="Gene3D" id="3.20.20.370">
    <property type="entry name" value="Glycoside hydrolase/deacetylase"/>
    <property type="match status" value="1"/>
</dbReference>
<gene>
    <name evidence="8" type="ORF">QWZ10_06645</name>
</gene>
<evidence type="ECO:0000256" key="4">
    <source>
        <dbReference type="ARBA" id="ARBA00020071"/>
    </source>
</evidence>
<evidence type="ECO:0000256" key="5">
    <source>
        <dbReference type="ARBA" id="ARBA00022729"/>
    </source>
</evidence>
<organism evidence="8 9">
    <name type="scientific">Paracoccus cavernae</name>
    <dbReference type="NCBI Taxonomy" id="1571207"/>
    <lineage>
        <taxon>Bacteria</taxon>
        <taxon>Pseudomonadati</taxon>
        <taxon>Pseudomonadota</taxon>
        <taxon>Alphaproteobacteria</taxon>
        <taxon>Rhodobacterales</taxon>
        <taxon>Paracoccaceae</taxon>
        <taxon>Paracoccus</taxon>
    </lineage>
</organism>
<keyword evidence="9" id="KW-1185">Reference proteome</keyword>
<evidence type="ECO:0000256" key="1">
    <source>
        <dbReference type="ARBA" id="ARBA00003236"/>
    </source>
</evidence>
<protein>
    <recommendedName>
        <fullName evidence="4">Chitooligosaccharide deacetylase</fullName>
    </recommendedName>
    <alternativeName>
        <fullName evidence="6">Nodulation protein B</fullName>
    </alternativeName>
</protein>
<dbReference type="Proteomes" id="UP001243846">
    <property type="component" value="Unassembled WGS sequence"/>
</dbReference>
<evidence type="ECO:0000313" key="8">
    <source>
        <dbReference type="EMBL" id="MDN3711580.1"/>
    </source>
</evidence>
<feature type="domain" description="NodB homology" evidence="7">
    <location>
        <begin position="1"/>
        <end position="205"/>
    </location>
</feature>
<reference evidence="9" key="1">
    <citation type="journal article" date="2019" name="Int. J. Syst. Evol. Microbiol.">
        <title>The Global Catalogue of Microorganisms (GCM) 10K type strain sequencing project: providing services to taxonomists for standard genome sequencing and annotation.</title>
        <authorList>
            <consortium name="The Broad Institute Genomics Platform"/>
            <consortium name="The Broad Institute Genome Sequencing Center for Infectious Disease"/>
            <person name="Wu L."/>
            <person name="Ma J."/>
        </authorList>
    </citation>
    <scope>NUCLEOTIDE SEQUENCE [LARGE SCALE GENOMIC DNA]</scope>
    <source>
        <strain evidence="9">CECT 8482</strain>
    </source>
</reference>
<comment type="similarity">
    <text evidence="3">Belongs to the polysaccharide deacetylase family.</text>
</comment>
<dbReference type="InterPro" id="IPR011330">
    <property type="entry name" value="Glyco_hydro/deAcase_b/a-brl"/>
</dbReference>
<evidence type="ECO:0000256" key="3">
    <source>
        <dbReference type="ARBA" id="ARBA00010973"/>
    </source>
</evidence>
<dbReference type="InterPro" id="IPR051398">
    <property type="entry name" value="Polysacch_Deacetylase"/>
</dbReference>
<dbReference type="PANTHER" id="PTHR34216:SF3">
    <property type="entry name" value="POLY-BETA-1,6-N-ACETYL-D-GLUCOSAMINE N-DEACETYLASE"/>
    <property type="match status" value="1"/>
</dbReference>
<comment type="subcellular location">
    <subcellularLocation>
        <location evidence="2">Secreted</location>
    </subcellularLocation>
</comment>
<keyword evidence="5" id="KW-0732">Signal</keyword>
<evidence type="ECO:0000256" key="6">
    <source>
        <dbReference type="ARBA" id="ARBA00032976"/>
    </source>
</evidence>
<evidence type="ECO:0000313" key="9">
    <source>
        <dbReference type="Proteomes" id="UP001243846"/>
    </source>
</evidence>
<sequence>MAAQGVSASWYVASGLLRKDSPSGRILDAARIRELAAGGHEIALHGHSHANLALQSTTDAVFDIRRNINELSDILGRSPSKHFAYPYGETSVALKRALRGEVASARGIRAQSNGEGQDRLQLGAYELSPDPATCSRAEAAMAQAARHGGWVVLFTHDVAHEPSPYGVTPQVLAQLERARSLGARIMPVGEAFLTLAGQPAVVSFA</sequence>
<comment type="caution">
    <text evidence="8">The sequence shown here is derived from an EMBL/GenBank/DDBJ whole genome shotgun (WGS) entry which is preliminary data.</text>
</comment>
<dbReference type="SUPFAM" id="SSF88713">
    <property type="entry name" value="Glycoside hydrolase/deacetylase"/>
    <property type="match status" value="1"/>
</dbReference>
<dbReference type="InterPro" id="IPR002509">
    <property type="entry name" value="NODB_dom"/>
</dbReference>